<feature type="domain" description="RING-type" evidence="7">
    <location>
        <begin position="430"/>
        <end position="465"/>
    </location>
</feature>
<dbReference type="AlphaFoldDB" id="A0AA51X3G1"/>
<dbReference type="Gene3D" id="3.30.40.10">
    <property type="entry name" value="Zinc/RING finger domain, C3HC4 (zinc finger)"/>
    <property type="match status" value="1"/>
</dbReference>
<dbReference type="GO" id="GO:0008270">
    <property type="term" value="F:zinc ion binding"/>
    <property type="evidence" value="ECO:0007669"/>
    <property type="project" value="UniProtKB-KW"/>
</dbReference>
<evidence type="ECO:0000256" key="3">
    <source>
        <dbReference type="ARBA" id="ARBA00022833"/>
    </source>
</evidence>
<dbReference type="Pfam" id="PF09379">
    <property type="entry name" value="FERM_N"/>
    <property type="match status" value="1"/>
</dbReference>
<dbReference type="InterPro" id="IPR019749">
    <property type="entry name" value="Band_41_domain"/>
</dbReference>
<accession>A0AA51X3G1</accession>
<keyword evidence="3" id="KW-0862">Zinc</keyword>
<evidence type="ECO:0000313" key="9">
    <source>
        <dbReference type="EMBL" id="WMZ16826.1"/>
    </source>
</evidence>
<proteinExistence type="evidence at transcript level"/>
<feature type="region of interest" description="Disordered" evidence="5">
    <location>
        <begin position="391"/>
        <end position="420"/>
    </location>
</feature>
<dbReference type="GO" id="GO:0071944">
    <property type="term" value="C:cell periphery"/>
    <property type="evidence" value="ECO:0007669"/>
    <property type="project" value="UniProtKB-ARBA"/>
</dbReference>
<evidence type="ECO:0000313" key="10">
    <source>
        <dbReference type="Proteomes" id="UP000823941"/>
    </source>
</evidence>
<dbReference type="InterPro" id="IPR035963">
    <property type="entry name" value="FERM_2"/>
</dbReference>
<dbReference type="PANTHER" id="PTHR23280">
    <property type="entry name" value="4.1 G PROTEIN"/>
    <property type="match status" value="1"/>
</dbReference>
<dbReference type="InterPro" id="IPR014352">
    <property type="entry name" value="FERM/acyl-CoA-bd_prot_sf"/>
</dbReference>
<dbReference type="Pfam" id="PF13920">
    <property type="entry name" value="zf-C3HC4_3"/>
    <property type="match status" value="1"/>
</dbReference>
<evidence type="ECO:0000313" key="8">
    <source>
        <dbReference type="EMBL" id="KAG7301109.1"/>
    </source>
</evidence>
<evidence type="ECO:0000256" key="2">
    <source>
        <dbReference type="ARBA" id="ARBA00022771"/>
    </source>
</evidence>
<dbReference type="SUPFAM" id="SSF47031">
    <property type="entry name" value="Second domain of FERM"/>
    <property type="match status" value="1"/>
</dbReference>
<dbReference type="GO" id="GO:0006511">
    <property type="term" value="P:ubiquitin-dependent protein catabolic process"/>
    <property type="evidence" value="ECO:0007669"/>
    <property type="project" value="TreeGrafter"/>
</dbReference>
<reference evidence="8 10" key="1">
    <citation type="submission" date="2021-06" db="EMBL/GenBank/DDBJ databases">
        <title>A haploid diamondback moth (Plutella xylostella L.) genome assembly resolves 31 chromosomes and identifies a diamide resistance mutation.</title>
        <authorList>
            <person name="Ward C.M."/>
            <person name="Perry K.D."/>
            <person name="Baker G."/>
            <person name="Powis K."/>
            <person name="Heckel D.G."/>
            <person name="Baxter S.W."/>
        </authorList>
    </citation>
    <scope>NUCLEOTIDE SEQUENCE [LARGE SCALE GENOMIC DNA]</scope>
    <source>
        <strain evidence="8 10">LV</strain>
        <tissue evidence="8">Single pupa</tissue>
    </source>
</reference>
<dbReference type="PROSITE" id="PS50057">
    <property type="entry name" value="FERM_3"/>
    <property type="match status" value="1"/>
</dbReference>
<dbReference type="Proteomes" id="UP000823941">
    <property type="component" value="Chromosome 20"/>
</dbReference>
<dbReference type="GO" id="GO:0030182">
    <property type="term" value="P:neuron differentiation"/>
    <property type="evidence" value="ECO:0007669"/>
    <property type="project" value="UniProtKB-ARBA"/>
</dbReference>
<keyword evidence="1" id="KW-0479">Metal-binding</keyword>
<dbReference type="GO" id="GO:0004842">
    <property type="term" value="F:ubiquitin-protein transferase activity"/>
    <property type="evidence" value="ECO:0007669"/>
    <property type="project" value="TreeGrafter"/>
</dbReference>
<dbReference type="Gene3D" id="3.10.20.90">
    <property type="entry name" value="Phosphatidylinositol 3-kinase Catalytic Subunit, Chain A, domain 1"/>
    <property type="match status" value="1"/>
</dbReference>
<protein>
    <submittedName>
        <fullName evidence="9">Defence repressor 1</fullName>
    </submittedName>
</protein>
<sequence length="489" mass="54587">MWLISQPNSVILEVKVEPNAIGQDCLEKVCEKLEIGAEADYFGLRVCPGSGPGRWLNLRNPLDPHRIPGGRLDLRVKFWVPPHLLINEPTRHQFYLQAKLDLTEGRLVVADQEVARRLIAYIAQAETGDCDVDVPPMNVYEECDKIGPQGEKPDDHIESIIEIHCELAGMRASQAEYRLLKEISKLESFGEEVFFCKPVTQLNNAHNLYSHLINHTVVVEETRARDDAEIDGGSTVGCLAGGQGGGGCGCRLSTCVGVGPHGLVVYRPSCNGAELDIGEEKQSIPYTAIHRAQPVRRLFQLSYVSNEGHEATLHVKMATSGQAAALYRAVTEKHAFYCCETVRTDVTEQFIRDLKGTIASLFNESTRLGRRYVFDIRRTCREVHDRARRAAHARQAAAHEPRPRRRSTGSETKEPRSRSASAGGERALACRVCMDAAIDTLFLPCRHVVCCEDCAPRCERCPLCRSEIEKLMHIFLPVEYQKNHGLIIK</sequence>
<name>A0AA51X3G1_PLUXY</name>
<keyword evidence="10" id="KW-1185">Reference proteome</keyword>
<dbReference type="Pfam" id="PF00373">
    <property type="entry name" value="FERM_M"/>
    <property type="match status" value="1"/>
</dbReference>
<evidence type="ECO:0000259" key="6">
    <source>
        <dbReference type="PROSITE" id="PS50057"/>
    </source>
</evidence>
<dbReference type="InterPro" id="IPR000299">
    <property type="entry name" value="FERM_domain"/>
</dbReference>
<dbReference type="PANTHER" id="PTHR23280:SF13">
    <property type="entry name" value="E3 UBIQUITIN-PROTEIN LIGASE MYLIP"/>
    <property type="match status" value="1"/>
</dbReference>
<organism evidence="9">
    <name type="scientific">Plutella xylostella</name>
    <name type="common">Diamondback moth</name>
    <name type="synonym">Plutella maculipennis</name>
    <dbReference type="NCBI Taxonomy" id="51655"/>
    <lineage>
        <taxon>Eukaryota</taxon>
        <taxon>Metazoa</taxon>
        <taxon>Ecdysozoa</taxon>
        <taxon>Arthropoda</taxon>
        <taxon>Hexapoda</taxon>
        <taxon>Insecta</taxon>
        <taxon>Pterygota</taxon>
        <taxon>Neoptera</taxon>
        <taxon>Endopterygota</taxon>
        <taxon>Lepidoptera</taxon>
        <taxon>Glossata</taxon>
        <taxon>Ditrysia</taxon>
        <taxon>Yponomeutoidea</taxon>
        <taxon>Plutellidae</taxon>
        <taxon>Plutella</taxon>
    </lineage>
</organism>
<dbReference type="SUPFAM" id="SSF57850">
    <property type="entry name" value="RING/U-box"/>
    <property type="match status" value="1"/>
</dbReference>
<dbReference type="InterPro" id="IPR018979">
    <property type="entry name" value="FERM_N"/>
</dbReference>
<dbReference type="EMBL" id="OR250703">
    <property type="protein sequence ID" value="WMZ16826.1"/>
    <property type="molecule type" value="mRNA"/>
</dbReference>
<evidence type="ECO:0000256" key="5">
    <source>
        <dbReference type="SAM" id="MobiDB-lite"/>
    </source>
</evidence>
<gene>
    <name evidence="9" type="primary">Dnr1</name>
    <name evidence="8" type="ORF">JYU34_015514</name>
</gene>
<keyword evidence="2 4" id="KW-0863">Zinc-finger</keyword>
<dbReference type="InterPro" id="IPR013083">
    <property type="entry name" value="Znf_RING/FYVE/PHD"/>
</dbReference>
<evidence type="ECO:0000259" key="7">
    <source>
        <dbReference type="PROSITE" id="PS50089"/>
    </source>
</evidence>
<dbReference type="PROSITE" id="PS50089">
    <property type="entry name" value="ZF_RING_2"/>
    <property type="match status" value="1"/>
</dbReference>
<evidence type="ECO:0000256" key="1">
    <source>
        <dbReference type="ARBA" id="ARBA00022723"/>
    </source>
</evidence>
<dbReference type="Gene3D" id="1.20.80.10">
    <property type="match status" value="1"/>
</dbReference>
<reference evidence="9" key="2">
    <citation type="submission" date="2023-07" db="EMBL/GenBank/DDBJ databases">
        <authorList>
            <person name="Liao W."/>
            <person name="Lv Z."/>
            <person name="Yang Z."/>
        </authorList>
    </citation>
    <scope>NUCLEOTIDE SEQUENCE</scope>
</reference>
<dbReference type="EMBL" id="JAHIBW010000020">
    <property type="protein sequence ID" value="KAG7301109.1"/>
    <property type="molecule type" value="Genomic_DNA"/>
</dbReference>
<dbReference type="FunFam" id="1.10.1170.10:FF:000002">
    <property type="entry name" value="Baculoviral IAP repeat containing 7"/>
    <property type="match status" value="1"/>
</dbReference>
<dbReference type="SUPFAM" id="SSF54236">
    <property type="entry name" value="Ubiquitin-like"/>
    <property type="match status" value="1"/>
</dbReference>
<dbReference type="InterPro" id="IPR029071">
    <property type="entry name" value="Ubiquitin-like_domsf"/>
</dbReference>
<dbReference type="GO" id="GO:0009887">
    <property type="term" value="P:animal organ morphogenesis"/>
    <property type="evidence" value="ECO:0007669"/>
    <property type="project" value="UniProtKB-ARBA"/>
</dbReference>
<feature type="domain" description="FERM" evidence="6">
    <location>
        <begin position="1"/>
        <end position="341"/>
    </location>
</feature>
<dbReference type="InterPro" id="IPR001841">
    <property type="entry name" value="Znf_RING"/>
</dbReference>
<dbReference type="SMART" id="SM00295">
    <property type="entry name" value="B41"/>
    <property type="match status" value="1"/>
</dbReference>
<dbReference type="InterPro" id="IPR019748">
    <property type="entry name" value="FERM_central"/>
</dbReference>
<evidence type="ECO:0000256" key="4">
    <source>
        <dbReference type="PROSITE-ProRule" id="PRU00175"/>
    </source>
</evidence>
<dbReference type="CDD" id="cd14473">
    <property type="entry name" value="FERM_B-lobe"/>
    <property type="match status" value="1"/>
</dbReference>